<dbReference type="CDD" id="cd00130">
    <property type="entry name" value="PAS"/>
    <property type="match status" value="1"/>
</dbReference>
<dbReference type="InterPro" id="IPR035965">
    <property type="entry name" value="PAS-like_dom_sf"/>
</dbReference>
<dbReference type="InterPro" id="IPR029787">
    <property type="entry name" value="Nucleotide_cyclase"/>
</dbReference>
<dbReference type="SMART" id="SM00267">
    <property type="entry name" value="GGDEF"/>
    <property type="match status" value="1"/>
</dbReference>
<dbReference type="Gene3D" id="3.30.450.20">
    <property type="entry name" value="PAS domain"/>
    <property type="match status" value="1"/>
</dbReference>
<dbReference type="SUPFAM" id="SSF55785">
    <property type="entry name" value="PYP-like sensor domain (PAS domain)"/>
    <property type="match status" value="1"/>
</dbReference>
<evidence type="ECO:0000256" key="1">
    <source>
        <dbReference type="SAM" id="MobiDB-lite"/>
    </source>
</evidence>
<dbReference type="Gene3D" id="3.30.70.270">
    <property type="match status" value="1"/>
</dbReference>
<dbReference type="Pfam" id="PF08448">
    <property type="entry name" value="PAS_4"/>
    <property type="match status" value="1"/>
</dbReference>
<evidence type="ECO:0000259" key="2">
    <source>
        <dbReference type="PROSITE" id="PS50113"/>
    </source>
</evidence>
<dbReference type="InterPro" id="IPR013656">
    <property type="entry name" value="PAS_4"/>
</dbReference>
<comment type="caution">
    <text evidence="4">The sequence shown here is derived from an EMBL/GenBank/DDBJ whole genome shotgun (WGS) entry which is preliminary data.</text>
</comment>
<dbReference type="PANTHER" id="PTHR44757:SF2">
    <property type="entry name" value="BIOFILM ARCHITECTURE MAINTENANCE PROTEIN MBAA"/>
    <property type="match status" value="1"/>
</dbReference>
<dbReference type="SUPFAM" id="SSF55073">
    <property type="entry name" value="Nucleotide cyclase"/>
    <property type="match status" value="1"/>
</dbReference>
<dbReference type="InterPro" id="IPR043128">
    <property type="entry name" value="Rev_trsase/Diguanyl_cyclase"/>
</dbReference>
<evidence type="ECO:0000313" key="5">
    <source>
        <dbReference type="Proteomes" id="UP001162802"/>
    </source>
</evidence>
<dbReference type="InterPro" id="IPR000700">
    <property type="entry name" value="PAS-assoc_C"/>
</dbReference>
<keyword evidence="5" id="KW-1185">Reference proteome</keyword>
<feature type="region of interest" description="Disordered" evidence="1">
    <location>
        <begin position="294"/>
        <end position="317"/>
    </location>
</feature>
<dbReference type="NCBIfam" id="TIGR00254">
    <property type="entry name" value="GGDEF"/>
    <property type="match status" value="1"/>
</dbReference>
<dbReference type="InterPro" id="IPR000160">
    <property type="entry name" value="GGDEF_dom"/>
</dbReference>
<evidence type="ECO:0000313" key="4">
    <source>
        <dbReference type="EMBL" id="MCJ1962395.1"/>
    </source>
</evidence>
<dbReference type="CDD" id="cd01949">
    <property type="entry name" value="GGDEF"/>
    <property type="match status" value="1"/>
</dbReference>
<feature type="domain" description="PAC" evidence="2">
    <location>
        <begin position="85"/>
        <end position="137"/>
    </location>
</feature>
<dbReference type="InterPro" id="IPR000014">
    <property type="entry name" value="PAS"/>
</dbReference>
<evidence type="ECO:0000259" key="3">
    <source>
        <dbReference type="PROSITE" id="PS50887"/>
    </source>
</evidence>
<proteinExistence type="predicted"/>
<sequence length="317" mass="35072">MIEKLNLQEGVALYRLLADGSGDIVVKTDLKGYIVDASPAIAQLGFDVGANAHVGVHLLDLVGEEGKPQVAHAHGNAVAGGEDGAWIEVSAHTPDQRESWYRFRARALRDESGEVYGAISLMRSIDEQRELRDQLFAATYTDTLTRLTNRSAFVSMLEHMLGSEMKGCLGLFSLDFFRSINMKYGQHTGDAVLRVFADLLREMLRGDDIISRIGSERFAVLLPRTTAEQAEAICSRVVTTLAERRQKVGECEFAITASAGVAQISEDLDSTMERAEMALFTAKAKGRNRLEMERRDRPRFVAAPSATGQMHNRRHDD</sequence>
<dbReference type="EMBL" id="JALHAT010000040">
    <property type="protein sequence ID" value="MCJ1962395.1"/>
    <property type="molecule type" value="Genomic_DNA"/>
</dbReference>
<dbReference type="PROSITE" id="PS50887">
    <property type="entry name" value="GGDEF"/>
    <property type="match status" value="1"/>
</dbReference>
<protein>
    <submittedName>
        <fullName evidence="4">GGDEF domain-containing protein</fullName>
    </submittedName>
</protein>
<reference evidence="4" key="1">
    <citation type="submission" date="2022-03" db="EMBL/GenBank/DDBJ databases">
        <title>Identification of a novel bacterium isolated from mangrove sediments.</title>
        <authorList>
            <person name="Pan X."/>
        </authorList>
    </citation>
    <scope>NUCLEOTIDE SEQUENCE</scope>
    <source>
        <strain evidence="4">B2637</strain>
    </source>
</reference>
<feature type="domain" description="GGDEF" evidence="3">
    <location>
        <begin position="165"/>
        <end position="295"/>
    </location>
</feature>
<accession>A0ABT0AGQ9</accession>
<dbReference type="Pfam" id="PF00990">
    <property type="entry name" value="GGDEF"/>
    <property type="match status" value="1"/>
</dbReference>
<dbReference type="NCBIfam" id="TIGR00229">
    <property type="entry name" value="sensory_box"/>
    <property type="match status" value="1"/>
</dbReference>
<dbReference type="InterPro" id="IPR052155">
    <property type="entry name" value="Biofilm_reg_signaling"/>
</dbReference>
<dbReference type="Proteomes" id="UP001162802">
    <property type="component" value="Unassembled WGS sequence"/>
</dbReference>
<name>A0ABT0AGQ9_9SPHN</name>
<dbReference type="RefSeq" id="WP_243802313.1">
    <property type="nucleotide sequence ID" value="NZ_JALHAT010000040.1"/>
</dbReference>
<dbReference type="PANTHER" id="PTHR44757">
    <property type="entry name" value="DIGUANYLATE CYCLASE DGCP"/>
    <property type="match status" value="1"/>
</dbReference>
<dbReference type="PROSITE" id="PS50113">
    <property type="entry name" value="PAC"/>
    <property type="match status" value="1"/>
</dbReference>
<gene>
    <name evidence="4" type="ORF">MTR65_17005</name>
</gene>
<organism evidence="4 5">
    <name type="scientific">Novosphingobium mangrovi</name>
    <name type="common">ex Hu et al. 2023</name>
    <dbReference type="NCBI Taxonomy" id="2930094"/>
    <lineage>
        <taxon>Bacteria</taxon>
        <taxon>Pseudomonadati</taxon>
        <taxon>Pseudomonadota</taxon>
        <taxon>Alphaproteobacteria</taxon>
        <taxon>Sphingomonadales</taxon>
        <taxon>Sphingomonadaceae</taxon>
        <taxon>Novosphingobium</taxon>
    </lineage>
</organism>